<dbReference type="PANTHER" id="PTHR46847">
    <property type="entry name" value="D-ALLOSE-BINDING PERIPLASMIC PROTEIN-RELATED"/>
    <property type="match status" value="1"/>
</dbReference>
<dbReference type="InterPro" id="IPR025997">
    <property type="entry name" value="SBP_2_dom"/>
</dbReference>
<dbReference type="RefSeq" id="WP_059066361.1">
    <property type="nucleotide sequence ID" value="NZ_JAOQJX010000004.1"/>
</dbReference>
<comment type="subcellular location">
    <subcellularLocation>
        <location evidence="1">Cell envelope</location>
    </subcellularLocation>
</comment>
<evidence type="ECO:0000256" key="2">
    <source>
        <dbReference type="ARBA" id="ARBA00007639"/>
    </source>
</evidence>
<sequence length="387" mass="42147">MKKRFVILTSAAVCITALIGGCGSDHEGNTFTGDKKEEPVYQANLNAVSPAAYRNVKGLELEPGTYISIIGKDDSSSYWKAVRAGVEQAAADLNEVLGYSGDEKIKVTYNAPDSVENIDEQVNILDEELSRYPNALGIASIDESASSVQFDLATENGIPIIGLDSGNTYQGIQCICKTDNADAAKTGAYKLCDELEDEGEVILFVHDSVSSTAKEREASFKAEIEAAHPGMKVVETIYCDQLEEMKKTAAEEMNVKKAKEKEEITADSMSDEDVIQYYLEKYPEVKGYFGTNVTATQLIVTTLKQMETREDVVVMGFDAGEAQLESLKDGEVEGLVVQNPFGIGYSSVVAAARSALEIGNEAVVNTGYIWVTKENMEEDSIKNMLYE</sequence>
<evidence type="ECO:0000256" key="1">
    <source>
        <dbReference type="ARBA" id="ARBA00004196"/>
    </source>
</evidence>
<keyword evidence="6" id="KW-1185">Reference proteome</keyword>
<dbReference type="EMBL" id="JAOQJX010000004">
    <property type="protein sequence ID" value="MCU6746805.1"/>
    <property type="molecule type" value="Genomic_DNA"/>
</dbReference>
<dbReference type="Gene3D" id="3.40.50.2300">
    <property type="match status" value="2"/>
</dbReference>
<feature type="domain" description="Periplasmic binding protein" evidence="4">
    <location>
        <begin position="67"/>
        <end position="353"/>
    </location>
</feature>
<dbReference type="InterPro" id="IPR028082">
    <property type="entry name" value="Peripla_BP_I"/>
</dbReference>
<evidence type="ECO:0000313" key="5">
    <source>
        <dbReference type="EMBL" id="MCU6746805.1"/>
    </source>
</evidence>
<dbReference type="PANTHER" id="PTHR46847:SF1">
    <property type="entry name" value="D-ALLOSE-BINDING PERIPLASMIC PROTEIN-RELATED"/>
    <property type="match status" value="1"/>
</dbReference>
<evidence type="ECO:0000259" key="4">
    <source>
        <dbReference type="Pfam" id="PF13407"/>
    </source>
</evidence>
<dbReference type="Pfam" id="PF13407">
    <property type="entry name" value="Peripla_BP_4"/>
    <property type="match status" value="1"/>
</dbReference>
<proteinExistence type="inferred from homology"/>
<keyword evidence="3" id="KW-0732">Signal</keyword>
<comment type="similarity">
    <text evidence="2">Belongs to the bacterial solute-binding protein 2 family.</text>
</comment>
<evidence type="ECO:0000313" key="6">
    <source>
        <dbReference type="Proteomes" id="UP001652394"/>
    </source>
</evidence>
<comment type="caution">
    <text evidence="5">The sequence shown here is derived from an EMBL/GenBank/DDBJ whole genome shotgun (WGS) entry which is preliminary data.</text>
</comment>
<protein>
    <submittedName>
        <fullName evidence="5">Substrate-binding domain-containing protein</fullName>
    </submittedName>
</protein>
<gene>
    <name evidence="5" type="ORF">OCV51_03875</name>
</gene>
<dbReference type="Proteomes" id="UP001652394">
    <property type="component" value="Unassembled WGS sequence"/>
</dbReference>
<dbReference type="SUPFAM" id="SSF53822">
    <property type="entry name" value="Periplasmic binding protein-like I"/>
    <property type="match status" value="1"/>
</dbReference>
<organism evidence="5 6">
    <name type="scientific">Faecalicatena acetigenes</name>
    <dbReference type="NCBI Taxonomy" id="2981790"/>
    <lineage>
        <taxon>Bacteria</taxon>
        <taxon>Bacillati</taxon>
        <taxon>Bacillota</taxon>
        <taxon>Clostridia</taxon>
        <taxon>Lachnospirales</taxon>
        <taxon>Lachnospiraceae</taxon>
        <taxon>Faecalicatena</taxon>
    </lineage>
</organism>
<accession>A0ABT2T961</accession>
<name>A0ABT2T961_9FIRM</name>
<dbReference type="PROSITE" id="PS51257">
    <property type="entry name" value="PROKAR_LIPOPROTEIN"/>
    <property type="match status" value="1"/>
</dbReference>
<evidence type="ECO:0000256" key="3">
    <source>
        <dbReference type="ARBA" id="ARBA00022729"/>
    </source>
</evidence>
<reference evidence="5 6" key="1">
    <citation type="journal article" date="2021" name="ISME Commun">
        <title>Automated analysis of genomic sequences facilitates high-throughput and comprehensive description of bacteria.</title>
        <authorList>
            <person name="Hitch T.C.A."/>
        </authorList>
    </citation>
    <scope>NUCLEOTIDE SEQUENCE [LARGE SCALE GENOMIC DNA]</scope>
    <source>
        <strain evidence="5 6">H2_18</strain>
    </source>
</reference>